<evidence type="ECO:0000256" key="1">
    <source>
        <dbReference type="SAM" id="MobiDB-lite"/>
    </source>
</evidence>
<accession>A0A1K0G5B6</accession>
<evidence type="ECO:0008006" key="7">
    <source>
        <dbReference type="Google" id="ProtNLM"/>
    </source>
</evidence>
<keyword evidence="2" id="KW-0732">Signal</keyword>
<evidence type="ECO:0000313" key="3">
    <source>
        <dbReference type="EMBL" id="SAM82624.1"/>
    </source>
</evidence>
<evidence type="ECO:0000313" key="4">
    <source>
        <dbReference type="EMBL" id="SYW83510.1"/>
    </source>
</evidence>
<dbReference type="AlphaFoldDB" id="A0A1K0G5B6"/>
<name>A0A1K0G5B6_9BASI</name>
<organism evidence="3 5">
    <name type="scientific">Ustilago bromivora</name>
    <dbReference type="NCBI Taxonomy" id="307758"/>
    <lineage>
        <taxon>Eukaryota</taxon>
        <taxon>Fungi</taxon>
        <taxon>Dikarya</taxon>
        <taxon>Basidiomycota</taxon>
        <taxon>Ustilaginomycotina</taxon>
        <taxon>Ustilaginomycetes</taxon>
        <taxon>Ustilaginales</taxon>
        <taxon>Ustilaginaceae</taxon>
        <taxon>Ustilago</taxon>
    </lineage>
</organism>
<dbReference type="Proteomes" id="UP000658997">
    <property type="component" value="Unassembled WGS sequence"/>
</dbReference>
<reference evidence="3" key="2">
    <citation type="submission" date="2016-04" db="EMBL/GenBank/DDBJ databases">
        <authorList>
            <person name="Evans L.H."/>
            <person name="Alamgir A."/>
            <person name="Owens N."/>
            <person name="Weber N.D."/>
            <person name="Virtaneva K."/>
            <person name="Barbian K."/>
            <person name="Babar A."/>
            <person name="Rosenke K."/>
        </authorList>
    </citation>
    <scope>NUCLEOTIDE SEQUENCE</scope>
    <source>
        <strain evidence="3">UB2112</strain>
    </source>
</reference>
<dbReference type="EMBL" id="LT558124">
    <property type="protein sequence ID" value="SAM82624.1"/>
    <property type="molecule type" value="Genomic_DNA"/>
</dbReference>
<proteinExistence type="predicted"/>
<feature type="chain" id="PRO_5038218770" description="Mig1 protein" evidence="2">
    <location>
        <begin position="26"/>
        <end position="212"/>
    </location>
</feature>
<dbReference type="EMBL" id="ULHB01000150">
    <property type="protein sequence ID" value="SYW83510.1"/>
    <property type="molecule type" value="Genomic_DNA"/>
</dbReference>
<gene>
    <name evidence="4" type="ORF">UBRO2_05212</name>
    <name evidence="3" type="ORF">UBRO_05129</name>
</gene>
<evidence type="ECO:0000313" key="6">
    <source>
        <dbReference type="Proteomes" id="UP000658997"/>
    </source>
</evidence>
<reference evidence="4" key="3">
    <citation type="submission" date="2018-08" db="EMBL/GenBank/DDBJ databases">
        <authorList>
            <person name="Guldener U."/>
        </authorList>
    </citation>
    <scope>NUCLEOTIDE SEQUENCE</scope>
    <source>
        <strain evidence="4">UB2</strain>
    </source>
</reference>
<keyword evidence="6" id="KW-1185">Reference proteome</keyword>
<protein>
    <recommendedName>
        <fullName evidence="7">Mig1 protein</fullName>
    </recommendedName>
</protein>
<reference evidence="5" key="1">
    <citation type="submission" date="2016-04" db="EMBL/GenBank/DDBJ databases">
        <authorList>
            <person name="Guldener U."/>
            <person name="Guldener U."/>
        </authorList>
    </citation>
    <scope>NUCLEOTIDE SEQUENCE [LARGE SCALE GENOMIC DNA]</scope>
    <source>
        <strain evidence="5">UB2112</strain>
    </source>
</reference>
<dbReference type="Proteomes" id="UP000179920">
    <property type="component" value="Chromosome VIII"/>
</dbReference>
<evidence type="ECO:0000313" key="5">
    <source>
        <dbReference type="Proteomes" id="UP000179920"/>
    </source>
</evidence>
<feature type="signal peptide" evidence="2">
    <location>
        <begin position="1"/>
        <end position="25"/>
    </location>
</feature>
<evidence type="ECO:0000256" key="2">
    <source>
        <dbReference type="SAM" id="SignalP"/>
    </source>
</evidence>
<sequence length="212" mass="22873">MLFTKSSNVAALVGAATLLTTCALAGPTILLPCGKGSVSQPHAIVPDSNCQKISDTGAFIISRLGDVEPGVQLAFSATRDCQETFVPRHDELVQKQESFSCQTYVVGKEVTDTNNGIGPGDKPKADVAIDYQKEDDRGQDMYLNGKKINKRDGAARDWNGFWIKRDDGKGGSTEQQEEEKKKKKKQQLASGSQSDQIGEGQTALTYVMLVSA</sequence>
<feature type="region of interest" description="Disordered" evidence="1">
    <location>
        <begin position="161"/>
        <end position="197"/>
    </location>
</feature>